<feature type="transmembrane region" description="Helical" evidence="9">
    <location>
        <begin position="230"/>
        <end position="251"/>
    </location>
</feature>
<dbReference type="RefSeq" id="WP_074428594.1">
    <property type="nucleotide sequence ID" value="NZ_JDUS01000019.1"/>
</dbReference>
<evidence type="ECO:0000256" key="3">
    <source>
        <dbReference type="ARBA" id="ARBA00022692"/>
    </source>
</evidence>
<dbReference type="CDD" id="cd13123">
    <property type="entry name" value="MATE_MurJ_like"/>
    <property type="match status" value="1"/>
</dbReference>
<feature type="compositionally biased region" description="Basic and acidic residues" evidence="8">
    <location>
        <begin position="618"/>
        <end position="629"/>
    </location>
</feature>
<feature type="compositionally biased region" description="Polar residues" evidence="8">
    <location>
        <begin position="754"/>
        <end position="763"/>
    </location>
</feature>
<evidence type="ECO:0000256" key="1">
    <source>
        <dbReference type="ARBA" id="ARBA00004651"/>
    </source>
</evidence>
<feature type="transmembrane region" description="Helical" evidence="9">
    <location>
        <begin position="336"/>
        <end position="355"/>
    </location>
</feature>
<accession>A0A086ZH62</accession>
<feature type="transmembrane region" description="Helical" evidence="9">
    <location>
        <begin position="431"/>
        <end position="454"/>
    </location>
</feature>
<dbReference type="InterPro" id="IPR004268">
    <property type="entry name" value="MurJ"/>
</dbReference>
<evidence type="ECO:0000256" key="5">
    <source>
        <dbReference type="ARBA" id="ARBA00022984"/>
    </source>
</evidence>
<evidence type="ECO:0000256" key="9">
    <source>
        <dbReference type="SAM" id="Phobius"/>
    </source>
</evidence>
<keyword evidence="5" id="KW-0573">Peptidoglycan synthesis</keyword>
<dbReference type="GO" id="GO:0015648">
    <property type="term" value="F:lipid-linked peptidoglycan transporter activity"/>
    <property type="evidence" value="ECO:0007669"/>
    <property type="project" value="TreeGrafter"/>
</dbReference>
<reference evidence="10 11" key="1">
    <citation type="submission" date="2014-03" db="EMBL/GenBank/DDBJ databases">
        <title>Genomics of Bifidobacteria.</title>
        <authorList>
            <person name="Ventura M."/>
            <person name="Milani C."/>
            <person name="Lugli G.A."/>
        </authorList>
    </citation>
    <scope>NUCLEOTIDE SEQUENCE [LARGE SCALE GENOMIC DNA]</scope>
    <source>
        <strain evidence="10 11">DSM 22767</strain>
    </source>
</reference>
<feature type="transmembrane region" description="Helical" evidence="9">
    <location>
        <begin position="87"/>
        <end position="109"/>
    </location>
</feature>
<dbReference type="AlphaFoldDB" id="A0A086ZH62"/>
<keyword evidence="2" id="KW-1003">Cell membrane</keyword>
<dbReference type="Proteomes" id="UP000029096">
    <property type="component" value="Unassembled WGS sequence"/>
</dbReference>
<name>A0A086ZH62_9BIFI</name>
<feature type="transmembrane region" description="Helical" evidence="9">
    <location>
        <begin position="53"/>
        <end position="75"/>
    </location>
</feature>
<gene>
    <name evidence="10" type="ORF">BBOH_0666</name>
</gene>
<feature type="compositionally biased region" description="Polar residues" evidence="8">
    <location>
        <begin position="582"/>
        <end position="594"/>
    </location>
</feature>
<protein>
    <submittedName>
        <fullName evidence="10">Integral membrane protein MviN</fullName>
    </submittedName>
</protein>
<sequence>MSSSVRHNSLVMAAGTAASRITGQIRTILLAAAVGTTGLAANAYQAGSQIPQVIFTLVAGGIFNAVLVPQIVRTLENEDAEDRLNKLITFAIAMLLAVTVVVAAFTPLLTRLYVNGDSDMFALSTAFALWCVPQIFFYGLYTVVGQILAAKDHFGAYAWSSVGANLISCAGFAAFIALFGRADRQPLEYWTTGKLALTAGTWTLGVAFQALVLFAPLARTGLHYRPSWGLRGIGLRMMGPVAAWSLGIVVIDQLQTIVNQRVMTSVPDAAMRMLHLSEFDVAGNASFQNAYTIYILPYSLIAVSIATAVFPKISQAISVDDIDDARRTLSDAMRNSWLLMCFFTVAFLVIPVPITRALLPSVNISEAILISGPLTTLAFGLPVAAVTLIVQRTFYAFEDGCRPFIFTVLVTGSEIVLLLPGTLMFSPANWATLLGATMSAGYVVTFPVLLWQIVKRFDGRLDGRQVSATFVKAIAASLVSTVGGLLLRHPVYRLFGASLEAGHGHHGGHMSWMQAVGICVVLGAAILALYVTVLWALRTRELDSAVRGLAARFGRNKTNASEVIPTVESDADKQSDKPLATKSATRTIRSQTPTPEAPETSGHLDFNATPGRPFGETEQGRHRCDDRAENPSAPNESKQGSIAHDASHHAESAGNALWYETLNDFELPENLTPPTLTPFVPYDSQSDDTSGGPDSHTDRNVNQGVPGQGNVADDSHTVGTAYPADTFSPGLSGLVLGDDASSSVPDGKSHTGDSRGTSASSAMSAADITDGVSRMESGSPVFALPLEPKESPVPVNATPRSLFAEADPTAAAVQPMGPLPEQTHVRGDISWIPDDPAGTRRHREPVESPHIARHRHRAQNSEQS</sequence>
<feature type="transmembrane region" description="Helical" evidence="9">
    <location>
        <begin position="291"/>
        <end position="310"/>
    </location>
</feature>
<feature type="transmembrane region" description="Helical" evidence="9">
    <location>
        <begin position="466"/>
        <end position="487"/>
    </location>
</feature>
<keyword evidence="7 9" id="KW-0472">Membrane</keyword>
<proteinExistence type="predicted"/>
<dbReference type="Pfam" id="PF03023">
    <property type="entry name" value="MurJ"/>
    <property type="match status" value="1"/>
</dbReference>
<feature type="transmembrane region" description="Helical" evidence="9">
    <location>
        <begin position="156"/>
        <end position="179"/>
    </location>
</feature>
<dbReference type="eggNOG" id="COG0728">
    <property type="taxonomic scope" value="Bacteria"/>
</dbReference>
<evidence type="ECO:0000256" key="2">
    <source>
        <dbReference type="ARBA" id="ARBA00022475"/>
    </source>
</evidence>
<dbReference type="GO" id="GO:0005886">
    <property type="term" value="C:plasma membrane"/>
    <property type="evidence" value="ECO:0007669"/>
    <property type="project" value="UniProtKB-SubCell"/>
</dbReference>
<dbReference type="GO" id="GO:0009252">
    <property type="term" value="P:peptidoglycan biosynthetic process"/>
    <property type="evidence" value="ECO:0007669"/>
    <property type="project" value="UniProtKB-KW"/>
</dbReference>
<feature type="region of interest" description="Disordered" evidence="8">
    <location>
        <begin position="737"/>
        <end position="764"/>
    </location>
</feature>
<keyword evidence="3 9" id="KW-0812">Transmembrane</keyword>
<evidence type="ECO:0000313" key="10">
    <source>
        <dbReference type="EMBL" id="KFI45862.1"/>
    </source>
</evidence>
<feature type="transmembrane region" description="Helical" evidence="9">
    <location>
        <begin position="367"/>
        <end position="391"/>
    </location>
</feature>
<dbReference type="PRINTS" id="PR01806">
    <property type="entry name" value="VIRFACTRMVIN"/>
</dbReference>
<feature type="transmembrane region" description="Helical" evidence="9">
    <location>
        <begin position="199"/>
        <end position="218"/>
    </location>
</feature>
<organism evidence="10 11">
    <name type="scientific">Bifidobacterium bohemicum DSM 22767</name>
    <dbReference type="NCBI Taxonomy" id="1437606"/>
    <lineage>
        <taxon>Bacteria</taxon>
        <taxon>Bacillati</taxon>
        <taxon>Actinomycetota</taxon>
        <taxon>Actinomycetes</taxon>
        <taxon>Bifidobacteriales</taxon>
        <taxon>Bifidobacteriaceae</taxon>
        <taxon>Bifidobacterium</taxon>
    </lineage>
</organism>
<comment type="caution">
    <text evidence="10">The sequence shown here is derived from an EMBL/GenBank/DDBJ whole genome shotgun (WGS) entry which is preliminary data.</text>
</comment>
<comment type="subcellular location">
    <subcellularLocation>
        <location evidence="1">Cell membrane</location>
        <topology evidence="1">Multi-pass membrane protein</topology>
    </subcellularLocation>
</comment>
<feature type="region of interest" description="Disordered" evidence="8">
    <location>
        <begin position="817"/>
        <end position="864"/>
    </location>
</feature>
<evidence type="ECO:0000256" key="4">
    <source>
        <dbReference type="ARBA" id="ARBA00022960"/>
    </source>
</evidence>
<keyword evidence="11" id="KW-1185">Reference proteome</keyword>
<dbReference type="EMBL" id="JGYP01000002">
    <property type="protein sequence ID" value="KFI45862.1"/>
    <property type="molecule type" value="Genomic_DNA"/>
</dbReference>
<dbReference type="OrthoDB" id="9786339at2"/>
<feature type="transmembrane region" description="Helical" evidence="9">
    <location>
        <begin position="403"/>
        <end position="425"/>
    </location>
</feature>
<dbReference type="STRING" id="1437606.BBOH_0666"/>
<dbReference type="PANTHER" id="PTHR47019">
    <property type="entry name" value="LIPID II FLIPPASE MURJ"/>
    <property type="match status" value="1"/>
</dbReference>
<dbReference type="GO" id="GO:0034204">
    <property type="term" value="P:lipid translocation"/>
    <property type="evidence" value="ECO:0007669"/>
    <property type="project" value="TreeGrafter"/>
</dbReference>
<evidence type="ECO:0000313" key="11">
    <source>
        <dbReference type="Proteomes" id="UP000029096"/>
    </source>
</evidence>
<evidence type="ECO:0000256" key="6">
    <source>
        <dbReference type="ARBA" id="ARBA00022989"/>
    </source>
</evidence>
<feature type="transmembrane region" description="Helical" evidence="9">
    <location>
        <begin position="121"/>
        <end position="144"/>
    </location>
</feature>
<feature type="region of interest" description="Disordered" evidence="8">
    <location>
        <begin position="669"/>
        <end position="724"/>
    </location>
</feature>
<evidence type="ECO:0000256" key="7">
    <source>
        <dbReference type="ARBA" id="ARBA00023136"/>
    </source>
</evidence>
<feature type="compositionally biased region" description="Low complexity" evidence="8">
    <location>
        <begin position="669"/>
        <end position="678"/>
    </location>
</feature>
<feature type="transmembrane region" description="Helical" evidence="9">
    <location>
        <begin position="512"/>
        <end position="537"/>
    </location>
</feature>
<feature type="region of interest" description="Disordered" evidence="8">
    <location>
        <begin position="564"/>
        <end position="649"/>
    </location>
</feature>
<dbReference type="InterPro" id="IPR051050">
    <property type="entry name" value="Lipid_II_flippase_MurJ/MviN"/>
</dbReference>
<keyword evidence="4" id="KW-0133">Cell shape</keyword>
<dbReference type="GO" id="GO:0008360">
    <property type="term" value="P:regulation of cell shape"/>
    <property type="evidence" value="ECO:0007669"/>
    <property type="project" value="UniProtKB-KW"/>
</dbReference>
<keyword evidence="6 9" id="KW-1133">Transmembrane helix</keyword>
<dbReference type="PANTHER" id="PTHR47019:SF1">
    <property type="entry name" value="LIPID II FLIPPASE MURJ"/>
    <property type="match status" value="1"/>
</dbReference>
<evidence type="ECO:0000256" key="8">
    <source>
        <dbReference type="SAM" id="MobiDB-lite"/>
    </source>
</evidence>